<accession>A0ACC2J3U6</accession>
<protein>
    <submittedName>
        <fullName evidence="1">Uncharacterized protein</fullName>
    </submittedName>
</protein>
<dbReference type="EMBL" id="JAPESX010000284">
    <property type="protein sequence ID" value="KAJ8122135.1"/>
    <property type="molecule type" value="Genomic_DNA"/>
</dbReference>
<sequence>MKLLLRPITASSITPPLRTLLVQRSYATNRDLGKNSATSRRRSVTPFNDNGFVPWSELSVLEKASRATQQSFNFGVIIVGLVLTGGVGYFLYQDVFSPDSKTAYFNRAVDRIKKDPTCLAVLGEARKISAHGEATTNKWRRAGPLASTLNTDAKGNDHLVMHFYVEGPLNNGVVNVHLIKRAGHHEFEYKHLFLDVKGHQRIYLENSDAKASIEGSKKFKLFGRTQMRRFEHRQGTTGKGYDMVEVFDASARDGYPDIGSDQ</sequence>
<comment type="caution">
    <text evidence="1">The sequence shown here is derived from an EMBL/GenBank/DDBJ whole genome shotgun (WGS) entry which is preliminary data.</text>
</comment>
<organism evidence="1 2">
    <name type="scientific">Nemania bipapillata</name>
    <dbReference type="NCBI Taxonomy" id="110536"/>
    <lineage>
        <taxon>Eukaryota</taxon>
        <taxon>Fungi</taxon>
        <taxon>Dikarya</taxon>
        <taxon>Ascomycota</taxon>
        <taxon>Pezizomycotina</taxon>
        <taxon>Sordariomycetes</taxon>
        <taxon>Xylariomycetidae</taxon>
        <taxon>Xylariales</taxon>
        <taxon>Xylariaceae</taxon>
        <taxon>Nemania</taxon>
    </lineage>
</organism>
<dbReference type="Proteomes" id="UP001153334">
    <property type="component" value="Unassembled WGS sequence"/>
</dbReference>
<keyword evidence="2" id="KW-1185">Reference proteome</keyword>
<evidence type="ECO:0000313" key="1">
    <source>
        <dbReference type="EMBL" id="KAJ8122135.1"/>
    </source>
</evidence>
<reference evidence="1" key="1">
    <citation type="submission" date="2022-11" db="EMBL/GenBank/DDBJ databases">
        <title>Genome Sequence of Nemania bipapillata.</title>
        <authorList>
            <person name="Buettner E."/>
        </authorList>
    </citation>
    <scope>NUCLEOTIDE SEQUENCE</scope>
    <source>
        <strain evidence="1">CP14</strain>
    </source>
</reference>
<name>A0ACC2J3U6_9PEZI</name>
<proteinExistence type="predicted"/>
<evidence type="ECO:0000313" key="2">
    <source>
        <dbReference type="Proteomes" id="UP001153334"/>
    </source>
</evidence>
<gene>
    <name evidence="1" type="ORF">ONZ43_g1595</name>
</gene>